<protein>
    <submittedName>
        <fullName evidence="2">Uncharacterized protein ORF2</fullName>
    </submittedName>
</protein>
<reference evidence="2" key="1">
    <citation type="submission" date="2009-02" db="EMBL/GenBank/DDBJ databases">
        <title>Molecular characterization of a wing patterning locus in the Batesian mimic, Papilio dardanus.</title>
        <authorList>
            <person name="Baxter S."/>
            <person name="Jiggins C."/>
            <person name="ffrench-Constant R."/>
            <person name="Heckel D."/>
            <person name="Vogel H."/>
            <person name="Vogler A."/>
            <person name="Timmermans M."/>
            <person name="Joron M."/>
        </authorList>
    </citation>
    <scope>NUCLEOTIDE SEQUENCE</scope>
</reference>
<name>B9WPT5_PAPDA</name>
<keyword evidence="1" id="KW-0812">Transmembrane</keyword>
<accession>B9WPT5</accession>
<feature type="transmembrane region" description="Helical" evidence="1">
    <location>
        <begin position="46"/>
        <end position="66"/>
    </location>
</feature>
<dbReference type="AlphaFoldDB" id="B9WPT5"/>
<evidence type="ECO:0000313" key="2">
    <source>
        <dbReference type="EMBL" id="CAX36785.1"/>
    </source>
</evidence>
<keyword evidence="1" id="KW-1133">Transmembrane helix</keyword>
<organism evidence="2">
    <name type="scientific">Papilio dardanus</name>
    <name type="common">African swallowtail butterfly</name>
    <dbReference type="NCBI Taxonomy" id="77259"/>
    <lineage>
        <taxon>Eukaryota</taxon>
        <taxon>Metazoa</taxon>
        <taxon>Ecdysozoa</taxon>
        <taxon>Arthropoda</taxon>
        <taxon>Hexapoda</taxon>
        <taxon>Insecta</taxon>
        <taxon>Pterygota</taxon>
        <taxon>Neoptera</taxon>
        <taxon>Endopterygota</taxon>
        <taxon>Lepidoptera</taxon>
        <taxon>Glossata</taxon>
        <taxon>Ditrysia</taxon>
        <taxon>Papilionoidea</taxon>
        <taxon>Papilionidae</taxon>
        <taxon>Papilioninae</taxon>
        <taxon>Papilio</taxon>
    </lineage>
</organism>
<proteinExistence type="predicted"/>
<sequence>MWGNSTDQHRAFVAQKKCIRAICGLHPQESCRPAFKRLGLLPLPALYIYEICAGAAAYGILLASLGRSSEIPAFDRVQRRATRIVDDRGLTDRLDPLALRRDVSSLCIFYRLYHGECSEELFGTIPAAEFRHRTSRQSANFHRHHLDGWHSTTTRFSRNFLPRTAALWNTLSSAVFPNVYDLGAFKKRAYSSLKGRQHICGSSGIADVRGRRTN</sequence>
<gene>
    <name evidence="2" type="primary">ORF2</name>
</gene>
<dbReference type="EMBL" id="FM995623">
    <property type="protein sequence ID" value="CAX36785.1"/>
    <property type="molecule type" value="Genomic_DNA"/>
</dbReference>
<keyword evidence="1" id="KW-0472">Membrane</keyword>
<evidence type="ECO:0000256" key="1">
    <source>
        <dbReference type="SAM" id="Phobius"/>
    </source>
</evidence>